<name>A0A266NDQ0_9PSED</name>
<protein>
    <submittedName>
        <fullName evidence="1">Uncharacterized protein</fullName>
    </submittedName>
</protein>
<organism evidence="1 2">
    <name type="scientific">Pseudomonas lundensis</name>
    <dbReference type="NCBI Taxonomy" id="86185"/>
    <lineage>
        <taxon>Bacteria</taxon>
        <taxon>Pseudomonadati</taxon>
        <taxon>Pseudomonadota</taxon>
        <taxon>Gammaproteobacteria</taxon>
        <taxon>Pseudomonadales</taxon>
        <taxon>Pseudomonadaceae</taxon>
        <taxon>Pseudomonas</taxon>
    </lineage>
</organism>
<evidence type="ECO:0000313" key="2">
    <source>
        <dbReference type="Proteomes" id="UP000215788"/>
    </source>
</evidence>
<accession>A0A266NDQ0</accession>
<dbReference type="AlphaFoldDB" id="A0A266NDQ0"/>
<dbReference type="Proteomes" id="UP000215788">
    <property type="component" value="Unassembled WGS sequence"/>
</dbReference>
<sequence>MPIKRTGNFDLAKEMKIRARKMISQFLSEEELLEVTIEINKTTSKLSFHAPDAISEKITINLAKLDQ</sequence>
<dbReference type="RefSeq" id="WP_094992825.1">
    <property type="nucleotide sequence ID" value="NZ_NQKI01000008.1"/>
</dbReference>
<reference evidence="1 2" key="1">
    <citation type="submission" date="2017-08" db="EMBL/GenBank/DDBJ databases">
        <title>Genomic and metabolic characterisation of spoilage-associated Pseudomonas species.</title>
        <authorList>
            <person name="Stanborough T."/>
            <person name="Fegan N."/>
            <person name="Powell S.M."/>
            <person name="Singh T."/>
            <person name="Tamplin M.L."/>
            <person name="Chandry P.S."/>
        </authorList>
    </citation>
    <scope>NUCLEOTIDE SEQUENCE [LARGE SCALE GENOMIC DNA]</scope>
    <source>
        <strain evidence="1 2">L1802</strain>
    </source>
</reference>
<comment type="caution">
    <text evidence="1">The sequence shown here is derived from an EMBL/GenBank/DDBJ whole genome shotgun (WGS) entry which is preliminary data.</text>
</comment>
<gene>
    <name evidence="1" type="ORF">CJF39_07425</name>
</gene>
<proteinExistence type="predicted"/>
<dbReference type="EMBL" id="NQKI01000008">
    <property type="protein sequence ID" value="OZY60142.1"/>
    <property type="molecule type" value="Genomic_DNA"/>
</dbReference>
<evidence type="ECO:0000313" key="1">
    <source>
        <dbReference type="EMBL" id="OZY60142.1"/>
    </source>
</evidence>